<name>A0ABQ4YEY1_9ASTR</name>
<dbReference type="EMBL" id="BQNB010010366">
    <property type="protein sequence ID" value="GJS76303.1"/>
    <property type="molecule type" value="Genomic_DNA"/>
</dbReference>
<proteinExistence type="predicted"/>
<organism evidence="2 3">
    <name type="scientific">Tanacetum coccineum</name>
    <dbReference type="NCBI Taxonomy" id="301880"/>
    <lineage>
        <taxon>Eukaryota</taxon>
        <taxon>Viridiplantae</taxon>
        <taxon>Streptophyta</taxon>
        <taxon>Embryophyta</taxon>
        <taxon>Tracheophyta</taxon>
        <taxon>Spermatophyta</taxon>
        <taxon>Magnoliopsida</taxon>
        <taxon>eudicotyledons</taxon>
        <taxon>Gunneridae</taxon>
        <taxon>Pentapetalae</taxon>
        <taxon>asterids</taxon>
        <taxon>campanulids</taxon>
        <taxon>Asterales</taxon>
        <taxon>Asteraceae</taxon>
        <taxon>Asteroideae</taxon>
        <taxon>Anthemideae</taxon>
        <taxon>Anthemidinae</taxon>
        <taxon>Tanacetum</taxon>
    </lineage>
</organism>
<dbReference type="Proteomes" id="UP001151760">
    <property type="component" value="Unassembled WGS sequence"/>
</dbReference>
<reference evidence="2" key="2">
    <citation type="submission" date="2022-01" db="EMBL/GenBank/DDBJ databases">
        <authorList>
            <person name="Yamashiro T."/>
            <person name="Shiraishi A."/>
            <person name="Satake H."/>
            <person name="Nakayama K."/>
        </authorList>
    </citation>
    <scope>NUCLEOTIDE SEQUENCE</scope>
</reference>
<sequence length="72" mass="8329">MIALDRQRVRAQIRHSLHHYWLLKGVLSGFNLGGESLGDWQEWPFTIICYIAGLVLVVIQLWSLEFGLGLHR</sequence>
<evidence type="ECO:0000313" key="2">
    <source>
        <dbReference type="EMBL" id="GJS76303.1"/>
    </source>
</evidence>
<protein>
    <submittedName>
        <fullName evidence="2">Uncharacterized protein</fullName>
    </submittedName>
</protein>
<comment type="caution">
    <text evidence="2">The sequence shown here is derived from an EMBL/GenBank/DDBJ whole genome shotgun (WGS) entry which is preliminary data.</text>
</comment>
<evidence type="ECO:0000256" key="1">
    <source>
        <dbReference type="SAM" id="Phobius"/>
    </source>
</evidence>
<gene>
    <name evidence="2" type="ORF">Tco_0726184</name>
</gene>
<evidence type="ECO:0000313" key="3">
    <source>
        <dbReference type="Proteomes" id="UP001151760"/>
    </source>
</evidence>
<keyword evidence="1" id="KW-1133">Transmembrane helix</keyword>
<keyword evidence="1" id="KW-0472">Membrane</keyword>
<reference evidence="2" key="1">
    <citation type="journal article" date="2022" name="Int. J. Mol. Sci.">
        <title>Draft Genome of Tanacetum Coccineum: Genomic Comparison of Closely Related Tanacetum-Family Plants.</title>
        <authorList>
            <person name="Yamashiro T."/>
            <person name="Shiraishi A."/>
            <person name="Nakayama K."/>
            <person name="Satake H."/>
        </authorList>
    </citation>
    <scope>NUCLEOTIDE SEQUENCE</scope>
</reference>
<keyword evidence="1" id="KW-0812">Transmembrane</keyword>
<accession>A0ABQ4YEY1</accession>
<feature type="transmembrane region" description="Helical" evidence="1">
    <location>
        <begin position="43"/>
        <end position="64"/>
    </location>
</feature>
<keyword evidence="3" id="KW-1185">Reference proteome</keyword>